<comment type="caution">
    <text evidence="11">The sequence shown here is derived from an EMBL/GenBank/DDBJ whole genome shotgun (WGS) entry which is preliminary data.</text>
</comment>
<feature type="domain" description="TNase-like" evidence="9">
    <location>
        <begin position="345"/>
        <end position="407"/>
    </location>
</feature>
<dbReference type="GO" id="GO:0015667">
    <property type="term" value="F:site-specific DNA-methyltransferase (cytosine-N4-specific) activity"/>
    <property type="evidence" value="ECO:0007669"/>
    <property type="project" value="UniProtKB-EC"/>
</dbReference>
<dbReference type="InterPro" id="IPR029063">
    <property type="entry name" value="SAM-dependent_MTases_sf"/>
</dbReference>
<protein>
    <recommendedName>
        <fullName evidence="8">Methyltransferase</fullName>
        <ecNumber evidence="8">2.1.1.-</ecNumber>
    </recommendedName>
</protein>
<evidence type="ECO:0000256" key="2">
    <source>
        <dbReference type="ARBA" id="ARBA00022603"/>
    </source>
</evidence>
<dbReference type="InterPro" id="IPR017985">
    <property type="entry name" value="MeTrfase_CN4_CS"/>
</dbReference>
<dbReference type="Gene3D" id="3.40.50.150">
    <property type="entry name" value="Vaccinia Virus protein VP39"/>
    <property type="match status" value="1"/>
</dbReference>
<dbReference type="GO" id="GO:0008170">
    <property type="term" value="F:N-methyltransferase activity"/>
    <property type="evidence" value="ECO:0007669"/>
    <property type="project" value="InterPro"/>
</dbReference>
<dbReference type="Pfam" id="PF01555">
    <property type="entry name" value="N6_N4_Mtase"/>
    <property type="match status" value="1"/>
</dbReference>
<dbReference type="Pfam" id="PF00565">
    <property type="entry name" value="SNase"/>
    <property type="match status" value="1"/>
</dbReference>
<keyword evidence="5" id="KW-0680">Restriction system</keyword>
<organism evidence="11 12">
    <name type="scientific">Brachyspira aalborgi</name>
    <dbReference type="NCBI Taxonomy" id="29522"/>
    <lineage>
        <taxon>Bacteria</taxon>
        <taxon>Pseudomonadati</taxon>
        <taxon>Spirochaetota</taxon>
        <taxon>Spirochaetia</taxon>
        <taxon>Brachyspirales</taxon>
        <taxon>Brachyspiraceae</taxon>
        <taxon>Brachyspira</taxon>
    </lineage>
</organism>
<dbReference type="Gene3D" id="2.40.50.90">
    <property type="match status" value="1"/>
</dbReference>
<dbReference type="SUPFAM" id="SSF50199">
    <property type="entry name" value="Staphylococcal nuclease"/>
    <property type="match status" value="1"/>
</dbReference>
<evidence type="ECO:0000256" key="6">
    <source>
        <dbReference type="ARBA" id="ARBA00023125"/>
    </source>
</evidence>
<dbReference type="Proteomes" id="UP000325116">
    <property type="component" value="Unassembled WGS sequence"/>
</dbReference>
<name>A0A5C8CH09_9SPIR</name>
<evidence type="ECO:0000259" key="9">
    <source>
        <dbReference type="Pfam" id="PF00565"/>
    </source>
</evidence>
<dbReference type="InterPro" id="IPR016071">
    <property type="entry name" value="Staphylococal_nuclease_OB-fold"/>
</dbReference>
<dbReference type="PROSITE" id="PS00093">
    <property type="entry name" value="N4_MTASE"/>
    <property type="match status" value="1"/>
</dbReference>
<evidence type="ECO:0000256" key="3">
    <source>
        <dbReference type="ARBA" id="ARBA00022679"/>
    </source>
</evidence>
<feature type="domain" description="DNA methylase N-4/N-6" evidence="10">
    <location>
        <begin position="22"/>
        <end position="253"/>
    </location>
</feature>
<proteinExistence type="inferred from homology"/>
<dbReference type="GO" id="GO:0003677">
    <property type="term" value="F:DNA binding"/>
    <property type="evidence" value="ECO:0007669"/>
    <property type="project" value="UniProtKB-KW"/>
</dbReference>
<dbReference type="EMBL" id="SAXT01000004">
    <property type="protein sequence ID" value="TXJ12216.1"/>
    <property type="molecule type" value="Genomic_DNA"/>
</dbReference>
<keyword evidence="6" id="KW-0238">DNA-binding</keyword>
<evidence type="ECO:0000256" key="4">
    <source>
        <dbReference type="ARBA" id="ARBA00022691"/>
    </source>
</evidence>
<dbReference type="RefSeq" id="WP_147758208.1">
    <property type="nucleotide sequence ID" value="NZ_SAXT01000004.1"/>
</dbReference>
<dbReference type="InterPro" id="IPR035437">
    <property type="entry name" value="SNase_OB-fold_sf"/>
</dbReference>
<comment type="similarity">
    <text evidence="1">Belongs to the N(4)/N(6)-methyltransferase family. N(4) subfamily.</text>
</comment>
<comment type="catalytic activity">
    <reaction evidence="7">
        <text>a 2'-deoxycytidine in DNA + S-adenosyl-L-methionine = an N(4)-methyl-2'-deoxycytidine in DNA + S-adenosyl-L-homocysteine + H(+)</text>
        <dbReference type="Rhea" id="RHEA:16857"/>
        <dbReference type="Rhea" id="RHEA-COMP:11369"/>
        <dbReference type="Rhea" id="RHEA-COMP:13674"/>
        <dbReference type="ChEBI" id="CHEBI:15378"/>
        <dbReference type="ChEBI" id="CHEBI:57856"/>
        <dbReference type="ChEBI" id="CHEBI:59789"/>
        <dbReference type="ChEBI" id="CHEBI:85452"/>
        <dbReference type="ChEBI" id="CHEBI:137933"/>
        <dbReference type="EC" id="2.1.1.113"/>
    </reaction>
</comment>
<evidence type="ECO:0000313" key="11">
    <source>
        <dbReference type="EMBL" id="TXJ12216.1"/>
    </source>
</evidence>
<gene>
    <name evidence="11" type="ORF">EPJ80_05335</name>
</gene>
<evidence type="ECO:0000256" key="1">
    <source>
        <dbReference type="ARBA" id="ARBA00010203"/>
    </source>
</evidence>
<evidence type="ECO:0000259" key="10">
    <source>
        <dbReference type="Pfam" id="PF01555"/>
    </source>
</evidence>
<evidence type="ECO:0000313" key="12">
    <source>
        <dbReference type="Proteomes" id="UP000325116"/>
    </source>
</evidence>
<dbReference type="PRINTS" id="PR00508">
    <property type="entry name" value="S21N4MTFRASE"/>
</dbReference>
<dbReference type="GO" id="GO:0032259">
    <property type="term" value="P:methylation"/>
    <property type="evidence" value="ECO:0007669"/>
    <property type="project" value="UniProtKB-KW"/>
</dbReference>
<keyword evidence="4" id="KW-0949">S-adenosyl-L-methionine</keyword>
<keyword evidence="2 11" id="KW-0489">Methyltransferase</keyword>
<reference evidence="11 12" key="1">
    <citation type="journal article" date="1992" name="Lakartidningen">
        <title>[Penicillin V and not amoxicillin is the first choice preparation in acute otitis].</title>
        <authorList>
            <person name="Kamme C."/>
            <person name="Lundgren K."/>
            <person name="Prellner K."/>
        </authorList>
    </citation>
    <scope>NUCLEOTIDE SEQUENCE [LARGE SCALE GENOMIC DNA]</scope>
    <source>
        <strain evidence="11 12">W1</strain>
    </source>
</reference>
<accession>A0A5C8CH09</accession>
<evidence type="ECO:0000256" key="7">
    <source>
        <dbReference type="ARBA" id="ARBA00049120"/>
    </source>
</evidence>
<evidence type="ECO:0000256" key="5">
    <source>
        <dbReference type="ARBA" id="ARBA00022747"/>
    </source>
</evidence>
<dbReference type="InterPro" id="IPR002941">
    <property type="entry name" value="DNA_methylase_N4/N6"/>
</dbReference>
<dbReference type="SUPFAM" id="SSF53335">
    <property type="entry name" value="S-adenosyl-L-methionine-dependent methyltransferases"/>
    <property type="match status" value="1"/>
</dbReference>
<dbReference type="EC" id="2.1.1.-" evidence="8"/>
<dbReference type="GO" id="GO:0009307">
    <property type="term" value="P:DNA restriction-modification system"/>
    <property type="evidence" value="ECO:0007669"/>
    <property type="project" value="UniProtKB-KW"/>
</dbReference>
<dbReference type="AlphaFoldDB" id="A0A5C8CH09"/>
<keyword evidence="3 11" id="KW-0808">Transferase</keyword>
<sequence length="423" mass="49621">MTNHKIYFGDSRALNKIEDKSVQLIITSPPYWQLKDYGSNNQIGFNNSYEEYINNLNLVWMECERILSEGCRLCINIGDQFARSVYYGRYKVVPIRTEIIRFCETLKMDYMGAIIWQKATTMNTSGGGAIMGSFPYPRNGILKIDYEFILIFKKLGNPPKPTLEQKENSIMRKEEWNQYFSSHWNFSGVKQSEHIAMFPEELPKRLIKMFSFSGETIFDPFLGSGTTTLAAKNLGRNSIGYEINKEFESIIKEKLNINQLSLDEDTIEFLEDKENNNYSFDKLPYIFEDAHKLDKKIDIKKNKFGSKIDNSKEKREDLFSVKEVISPNKILLNNGMQIKLLGIKEKDNFTSQAINYLKEKFNKRKIYLKYDLQKYDKNNNLMCYVYLDNKTFINNHLIRTGFVDVETNFDYSYKEKFIKSLPL</sequence>
<evidence type="ECO:0000256" key="8">
    <source>
        <dbReference type="RuleBase" id="RU362026"/>
    </source>
</evidence>
<dbReference type="InterPro" id="IPR001091">
    <property type="entry name" value="RM_Methyltransferase"/>
</dbReference>